<organism evidence="11 12">
    <name type="scientific">Microscilla marina ATCC 23134</name>
    <dbReference type="NCBI Taxonomy" id="313606"/>
    <lineage>
        <taxon>Bacteria</taxon>
        <taxon>Pseudomonadati</taxon>
        <taxon>Bacteroidota</taxon>
        <taxon>Cytophagia</taxon>
        <taxon>Cytophagales</taxon>
        <taxon>Microscillaceae</taxon>
        <taxon>Microscilla</taxon>
    </lineage>
</organism>
<dbReference type="GO" id="GO:0007154">
    <property type="term" value="P:cell communication"/>
    <property type="evidence" value="ECO:0007669"/>
    <property type="project" value="InterPro"/>
</dbReference>
<accession>A1ZX73</accession>
<keyword evidence="12" id="KW-1185">Reference proteome</keyword>
<evidence type="ECO:0000313" key="12">
    <source>
        <dbReference type="Proteomes" id="UP000004095"/>
    </source>
</evidence>
<dbReference type="GO" id="GO:0016787">
    <property type="term" value="F:hydrolase activity"/>
    <property type="evidence" value="ECO:0007669"/>
    <property type="project" value="UniProtKB-KW"/>
</dbReference>
<feature type="region of interest" description="Disordered" evidence="7">
    <location>
        <begin position="157"/>
        <end position="180"/>
    </location>
</feature>
<evidence type="ECO:0000256" key="2">
    <source>
        <dbReference type="ARBA" id="ARBA00022722"/>
    </source>
</evidence>
<feature type="domain" description="Calx-beta" evidence="9">
    <location>
        <begin position="528"/>
        <end position="611"/>
    </location>
</feature>
<evidence type="ECO:0000256" key="4">
    <source>
        <dbReference type="ARBA" id="ARBA00022737"/>
    </source>
</evidence>
<evidence type="ECO:0000313" key="11">
    <source>
        <dbReference type="EMBL" id="EAY25054.1"/>
    </source>
</evidence>
<dbReference type="Gene3D" id="2.60.40.2030">
    <property type="match status" value="4"/>
</dbReference>
<dbReference type="PANTHER" id="PTHR33607">
    <property type="entry name" value="ENDONUCLEASE-1"/>
    <property type="match status" value="1"/>
</dbReference>
<keyword evidence="3 8" id="KW-0732">Signal</keyword>
<keyword evidence="2" id="KW-0540">Nuclease</keyword>
<feature type="chain" id="PRO_5002642286" evidence="8">
    <location>
        <begin position="27"/>
        <end position="818"/>
    </location>
</feature>
<feature type="domain" description="Calx-beta" evidence="9">
    <location>
        <begin position="377"/>
        <end position="491"/>
    </location>
</feature>
<evidence type="ECO:0000259" key="10">
    <source>
        <dbReference type="Pfam" id="PF18962"/>
    </source>
</evidence>
<comment type="similarity">
    <text evidence="1">Belongs to the EndA/NucM nuclease family.</text>
</comment>
<dbReference type="eggNOG" id="COG2356">
    <property type="taxonomic scope" value="Bacteria"/>
</dbReference>
<feature type="domain" description="Secretion system C-terminal sorting" evidence="10">
    <location>
        <begin position="746"/>
        <end position="815"/>
    </location>
</feature>
<feature type="domain" description="Calx-beta" evidence="9">
    <location>
        <begin position="616"/>
        <end position="731"/>
    </location>
</feature>
<keyword evidence="5" id="KW-0378">Hydrolase</keyword>
<evidence type="ECO:0000256" key="8">
    <source>
        <dbReference type="SAM" id="SignalP"/>
    </source>
</evidence>
<evidence type="ECO:0000256" key="7">
    <source>
        <dbReference type="SAM" id="MobiDB-lite"/>
    </source>
</evidence>
<protein>
    <submittedName>
        <fullName evidence="11">Probable aggregation factor core protein MAFp3, isoform C, putative</fullName>
    </submittedName>
</protein>
<evidence type="ECO:0000256" key="3">
    <source>
        <dbReference type="ARBA" id="ARBA00022729"/>
    </source>
</evidence>
<dbReference type="SUPFAM" id="SSF141072">
    <property type="entry name" value="CalX-like"/>
    <property type="match status" value="4"/>
</dbReference>
<dbReference type="GO" id="GO:0016020">
    <property type="term" value="C:membrane"/>
    <property type="evidence" value="ECO:0007669"/>
    <property type="project" value="InterPro"/>
</dbReference>
<evidence type="ECO:0000256" key="5">
    <source>
        <dbReference type="ARBA" id="ARBA00022801"/>
    </source>
</evidence>
<feature type="domain" description="Calx-beta" evidence="9">
    <location>
        <begin position="276"/>
        <end position="372"/>
    </location>
</feature>
<dbReference type="Pfam" id="PF03160">
    <property type="entry name" value="Calx-beta"/>
    <property type="match status" value="4"/>
</dbReference>
<feature type="signal peptide" evidence="8">
    <location>
        <begin position="1"/>
        <end position="26"/>
    </location>
</feature>
<dbReference type="AlphaFoldDB" id="A1ZX73"/>
<proteinExistence type="inferred from homology"/>
<evidence type="ECO:0000259" key="9">
    <source>
        <dbReference type="Pfam" id="PF03160"/>
    </source>
</evidence>
<reference evidence="11 12" key="1">
    <citation type="submission" date="2007-01" db="EMBL/GenBank/DDBJ databases">
        <authorList>
            <person name="Haygood M."/>
            <person name="Podell S."/>
            <person name="Anderson C."/>
            <person name="Hopkinson B."/>
            <person name="Roe K."/>
            <person name="Barbeau K."/>
            <person name="Gaasterland T."/>
            <person name="Ferriera S."/>
            <person name="Johnson J."/>
            <person name="Kravitz S."/>
            <person name="Beeson K."/>
            <person name="Sutton G."/>
            <person name="Rogers Y.-H."/>
            <person name="Friedman R."/>
            <person name="Frazier M."/>
            <person name="Venter J.C."/>
        </authorList>
    </citation>
    <scope>NUCLEOTIDE SEQUENCE [LARGE SCALE GENOMIC DNA]</scope>
    <source>
        <strain evidence="11 12">ATCC 23134</strain>
    </source>
</reference>
<dbReference type="NCBIfam" id="TIGR04183">
    <property type="entry name" value="Por_Secre_tail"/>
    <property type="match status" value="1"/>
</dbReference>
<dbReference type="InterPro" id="IPR044925">
    <property type="entry name" value="His-Me_finger_sf"/>
</dbReference>
<dbReference type="SUPFAM" id="SSF54060">
    <property type="entry name" value="His-Me finger endonucleases"/>
    <property type="match status" value="1"/>
</dbReference>
<dbReference type="InterPro" id="IPR007346">
    <property type="entry name" value="Endonuclease-I"/>
</dbReference>
<dbReference type="GO" id="GO:0004518">
    <property type="term" value="F:nuclease activity"/>
    <property type="evidence" value="ECO:0007669"/>
    <property type="project" value="UniProtKB-KW"/>
</dbReference>
<comment type="caution">
    <text evidence="11">The sequence shown here is derived from an EMBL/GenBank/DDBJ whole genome shotgun (WGS) entry which is preliminary data.</text>
</comment>
<name>A1ZX73_MICM2</name>
<evidence type="ECO:0000256" key="6">
    <source>
        <dbReference type="ARBA" id="ARBA00022837"/>
    </source>
</evidence>
<evidence type="ECO:0000256" key="1">
    <source>
        <dbReference type="ARBA" id="ARBA00006429"/>
    </source>
</evidence>
<sequence length="818" mass="88577">MLHKIYRMKKLIISCLLLFIGHLLVAQTAPPGNLSGNSLRSWYKANWYDSKHSSLGYDGARIKMYGTIDNINGKVTCVYTGYQQNGANVTFLDPINAEHTIPQSFFSRSSVPRADIHHLFPTHKDANSARGSLQFAELSVAQTNTWYYSNGTNYNDANSAPANVDASSKRKTGSSFEPREDHKGNVARAAFYFYTMYPTIAGNIGKLGDIHTLYQWHLDDPVDDAERKRNQDIETAQGNRNPYVDYPNTVAIAWGLAAPTPSVQFKATSGTQAEGASGEVTYTTQVEISPTPTGTVTIEVQLDPTGTTAQTADYGFTPQTLAFNASTTTQTVSVIVKNDGEVENEETVQLKLTNISTGDIGTNKTHTLTIQDTPPAVPTIQFAQLTGSKQEGNGVAVTYTTQVSINPAPTGTVTVDLQLDATGTTAQASDYSFSNATLSFSPTTTSQNVSVTIQHDTDAEADETVKLKLLNNASGTALGTQATHTLTIKDNPPANTPIITFDNTTGSQQENPDTDVIYTTQLSISPAPTGTVTLQVAIDSKATTATANDYELSTTTLTFSPSQTTQSLEVKVKADGAANENDEEVKFILTNLKGTASVGANGTHTLTIKDAQNVNQPLVFFTQAEGTISEDRTADLVYNTVVKVSPTPTKTYLVELNIDAGQTTATLGEDYAFTPVVLSFSPTKTTHNISVVIKADAPVEPNEMLTLKLLKPSTGLKIGTTPTHTLTIKDANPTGLQNVQIAGMKLYPNITSQYINIANARGFEYQLKVYDMQGKFYTQKTVNTSQYQINVNKLPVGWYLMQINNGKQVMVRRFAVVR</sequence>
<dbReference type="eggNOG" id="COG2730">
    <property type="taxonomic scope" value="Bacteria"/>
</dbReference>
<dbReference type="Pfam" id="PF04231">
    <property type="entry name" value="Endonuclease_1"/>
    <property type="match status" value="1"/>
</dbReference>
<gene>
    <name evidence="11" type="ORF">M23134_07243</name>
</gene>
<dbReference type="InterPro" id="IPR038081">
    <property type="entry name" value="CalX-like_sf"/>
</dbReference>
<dbReference type="PANTHER" id="PTHR33607:SF2">
    <property type="entry name" value="ENDONUCLEASE-1"/>
    <property type="match status" value="1"/>
</dbReference>
<dbReference type="InterPro" id="IPR003644">
    <property type="entry name" value="Calx_beta"/>
</dbReference>
<keyword evidence="4" id="KW-0677">Repeat</keyword>
<dbReference type="InterPro" id="IPR026444">
    <property type="entry name" value="Secre_tail"/>
</dbReference>
<dbReference type="Pfam" id="PF18962">
    <property type="entry name" value="Por_Secre_tail"/>
    <property type="match status" value="1"/>
</dbReference>
<dbReference type="Proteomes" id="UP000004095">
    <property type="component" value="Unassembled WGS sequence"/>
</dbReference>
<keyword evidence="6" id="KW-0106">Calcium</keyword>
<dbReference type="EMBL" id="AAWS01000056">
    <property type="protein sequence ID" value="EAY25054.1"/>
    <property type="molecule type" value="Genomic_DNA"/>
</dbReference>